<dbReference type="NCBIfam" id="TIGR03519">
    <property type="entry name" value="T9SS_PorP_fam"/>
    <property type="match status" value="1"/>
</dbReference>
<reference evidence="2 3" key="1">
    <citation type="submission" date="2018-04" db="EMBL/GenBank/DDBJ databases">
        <title>Pedobacter chongqingensis sp. nov., isolated from a rottenly hemp rope.</title>
        <authorList>
            <person name="Cai Y."/>
        </authorList>
    </citation>
    <scope>NUCLEOTIDE SEQUENCE [LARGE SCALE GENOMIC DNA]</scope>
    <source>
        <strain evidence="2 3">FJ4-8</strain>
    </source>
</reference>
<feature type="chain" id="PRO_5015576500" description="Type IX secretion system membrane protein PorP/SprF" evidence="1">
    <location>
        <begin position="28"/>
        <end position="304"/>
    </location>
</feature>
<dbReference type="InterPro" id="IPR019861">
    <property type="entry name" value="PorP/SprF_Bacteroidetes"/>
</dbReference>
<dbReference type="OrthoDB" id="891773at2"/>
<feature type="signal peptide" evidence="1">
    <location>
        <begin position="1"/>
        <end position="27"/>
    </location>
</feature>
<gene>
    <name evidence="2" type="ORF">DDR33_00780</name>
</gene>
<evidence type="ECO:0000256" key="1">
    <source>
        <dbReference type="SAM" id="SignalP"/>
    </source>
</evidence>
<dbReference type="EMBL" id="QEAS01000001">
    <property type="protein sequence ID" value="PWG82435.1"/>
    <property type="molecule type" value="Genomic_DNA"/>
</dbReference>
<dbReference type="RefSeq" id="WP_109413854.1">
    <property type="nucleotide sequence ID" value="NZ_QEAS01000001.1"/>
</dbReference>
<keyword evidence="1" id="KW-0732">Signal</keyword>
<keyword evidence="3" id="KW-1185">Reference proteome</keyword>
<proteinExistence type="predicted"/>
<accession>A0A2U2PM00</accession>
<dbReference type="Proteomes" id="UP000245647">
    <property type="component" value="Unassembled WGS sequence"/>
</dbReference>
<dbReference type="AlphaFoldDB" id="A0A2U2PM00"/>
<name>A0A2U2PM00_9SPHI</name>
<protein>
    <recommendedName>
        <fullName evidence="4">Type IX secretion system membrane protein PorP/SprF</fullName>
    </recommendedName>
</protein>
<evidence type="ECO:0000313" key="2">
    <source>
        <dbReference type="EMBL" id="PWG82435.1"/>
    </source>
</evidence>
<dbReference type="Pfam" id="PF11751">
    <property type="entry name" value="PorP_SprF"/>
    <property type="match status" value="1"/>
</dbReference>
<sequence>MAVYLSIRCRLWAAILFSLVFANASKAQLNQMTGSYFSNQYLSNPAMAGLNRELVLNMAMSKQWENIPGGPKIQSFTADYGVNEKLGLGVNIYNEKSGLISNTRLLASYAYHLPLNNHGSRLSFGISAGYSNERLDGASVNGESNDAVVGKFNYQKSSIDGDFGAAYQNNRLTLQFAVPKMKSLFQSDDYGSDAYQTAVYSAASYKFKFANTLDGMSVTPLVAFRSIRDSEDIADMGANFTFANEAVNLIGIYHTTKSISLGLGATYNKLFTVTAMYTSDTGVLSSYTNGTFELGLRLHMLRAK</sequence>
<organism evidence="2 3">
    <name type="scientific">Pararcticibacter amylolyticus</name>
    <dbReference type="NCBI Taxonomy" id="2173175"/>
    <lineage>
        <taxon>Bacteria</taxon>
        <taxon>Pseudomonadati</taxon>
        <taxon>Bacteroidota</taxon>
        <taxon>Sphingobacteriia</taxon>
        <taxon>Sphingobacteriales</taxon>
        <taxon>Sphingobacteriaceae</taxon>
        <taxon>Pararcticibacter</taxon>
    </lineage>
</organism>
<comment type="caution">
    <text evidence="2">The sequence shown here is derived from an EMBL/GenBank/DDBJ whole genome shotgun (WGS) entry which is preliminary data.</text>
</comment>
<evidence type="ECO:0008006" key="4">
    <source>
        <dbReference type="Google" id="ProtNLM"/>
    </source>
</evidence>
<evidence type="ECO:0000313" key="3">
    <source>
        <dbReference type="Proteomes" id="UP000245647"/>
    </source>
</evidence>